<organism evidence="3 4">
    <name type="scientific">Solihabitans fulvus</name>
    <dbReference type="NCBI Taxonomy" id="1892852"/>
    <lineage>
        <taxon>Bacteria</taxon>
        <taxon>Bacillati</taxon>
        <taxon>Actinomycetota</taxon>
        <taxon>Actinomycetes</taxon>
        <taxon>Pseudonocardiales</taxon>
        <taxon>Pseudonocardiaceae</taxon>
        <taxon>Solihabitans</taxon>
    </lineage>
</organism>
<reference evidence="3 4" key="1">
    <citation type="submission" date="2019-09" db="EMBL/GenBank/DDBJ databases">
        <title>Goodfellowia gen. nov., a new genus of the Pseudonocardineae related to Actinoalloteichus, containing Goodfellowia coeruleoviolacea gen. nov., comb. nov. gen. nov., comb. nov.</title>
        <authorList>
            <person name="Labeda D."/>
        </authorList>
    </citation>
    <scope>NUCLEOTIDE SEQUENCE [LARGE SCALE GENOMIC DNA]</scope>
    <source>
        <strain evidence="3 4">AN110305</strain>
    </source>
</reference>
<keyword evidence="2" id="KW-0812">Transmembrane</keyword>
<evidence type="ECO:0000313" key="4">
    <source>
        <dbReference type="Proteomes" id="UP000323454"/>
    </source>
</evidence>
<gene>
    <name evidence="3" type="ORF">F0L68_10475</name>
</gene>
<protein>
    <submittedName>
        <fullName evidence="3">DUF4307 domain-containing protein</fullName>
    </submittedName>
</protein>
<sequence>MSSPTGWGNAAPGILNVDLPPHCSRRPRDAVGRTPPRAEGGGTAVTQSDVLADRYGSRAKRSGGRWTRWVLLGVGVVVGAVVAVVAYRNLGPQPIETTVTSFDTSGGDSVAVTFVVTRDQPERPAVCIVRARTDDGIEGGRREVYIPPGNGSVPASTVVHTSGRPTTGEVFGCSYQVPAYLGKN</sequence>
<dbReference type="Proteomes" id="UP000323454">
    <property type="component" value="Unassembled WGS sequence"/>
</dbReference>
<evidence type="ECO:0000256" key="1">
    <source>
        <dbReference type="SAM" id="MobiDB-lite"/>
    </source>
</evidence>
<dbReference type="OrthoDB" id="4425882at2"/>
<comment type="caution">
    <text evidence="3">The sequence shown here is derived from an EMBL/GenBank/DDBJ whole genome shotgun (WGS) entry which is preliminary data.</text>
</comment>
<evidence type="ECO:0000256" key="2">
    <source>
        <dbReference type="SAM" id="Phobius"/>
    </source>
</evidence>
<keyword evidence="2" id="KW-1133">Transmembrane helix</keyword>
<dbReference type="InterPro" id="IPR025443">
    <property type="entry name" value="DUF4307"/>
</dbReference>
<keyword evidence="4" id="KW-1185">Reference proteome</keyword>
<reference evidence="3 4" key="2">
    <citation type="submission" date="2019-09" db="EMBL/GenBank/DDBJ databases">
        <authorList>
            <person name="Jin C."/>
        </authorList>
    </citation>
    <scope>NUCLEOTIDE SEQUENCE [LARGE SCALE GENOMIC DNA]</scope>
    <source>
        <strain evidence="3 4">AN110305</strain>
    </source>
</reference>
<dbReference type="Pfam" id="PF14155">
    <property type="entry name" value="DUF4307"/>
    <property type="match status" value="1"/>
</dbReference>
<keyword evidence="2" id="KW-0472">Membrane</keyword>
<proteinExistence type="predicted"/>
<feature type="region of interest" description="Disordered" evidence="1">
    <location>
        <begin position="1"/>
        <end position="45"/>
    </location>
</feature>
<accession>A0A5B2XJ04</accession>
<feature type="transmembrane region" description="Helical" evidence="2">
    <location>
        <begin position="66"/>
        <end position="87"/>
    </location>
</feature>
<dbReference type="AlphaFoldDB" id="A0A5B2XJ04"/>
<evidence type="ECO:0000313" key="3">
    <source>
        <dbReference type="EMBL" id="KAA2263236.1"/>
    </source>
</evidence>
<name>A0A5B2XJ04_9PSEU</name>
<dbReference type="EMBL" id="VUOB01000018">
    <property type="protein sequence ID" value="KAA2263236.1"/>
    <property type="molecule type" value="Genomic_DNA"/>
</dbReference>